<dbReference type="SMART" id="SM00072">
    <property type="entry name" value="GuKc"/>
    <property type="match status" value="1"/>
</dbReference>
<reference evidence="12" key="2">
    <citation type="journal article" date="2016" name="Int. J. Syst. Evol. Microbiol.">
        <title>Caldimicrobium thiodismutans sp. nov., a sulfur-disproportionating bacterium isolated from a hot spring.</title>
        <authorList>
            <person name="Kojima H."/>
            <person name="Umezawa K."/>
            <person name="Fukui M."/>
        </authorList>
    </citation>
    <scope>NUCLEOTIDE SEQUENCE [LARGE SCALE GENOMIC DNA]</scope>
    <source>
        <strain evidence="12">TF1</strain>
    </source>
</reference>
<dbReference type="CDD" id="cd00071">
    <property type="entry name" value="GMPK"/>
    <property type="match status" value="1"/>
</dbReference>
<gene>
    <name evidence="9" type="primary">gmk</name>
    <name evidence="11" type="ORF">THC_0338</name>
</gene>
<keyword evidence="12" id="KW-1185">Reference proteome</keyword>
<dbReference type="GO" id="GO:0005524">
    <property type="term" value="F:ATP binding"/>
    <property type="evidence" value="ECO:0007669"/>
    <property type="project" value="UniProtKB-UniRule"/>
</dbReference>
<dbReference type="PATRIC" id="fig|1653476.3.peg.342"/>
<evidence type="ECO:0000313" key="12">
    <source>
        <dbReference type="Proteomes" id="UP000068196"/>
    </source>
</evidence>
<keyword evidence="6 9" id="KW-0418">Kinase</keyword>
<evidence type="ECO:0000256" key="3">
    <source>
        <dbReference type="ARBA" id="ARBA00016296"/>
    </source>
</evidence>
<reference evidence="11 12" key="1">
    <citation type="journal article" date="2016" name="Int. J. Syst. Evol. Microbiol.">
        <title>Caldimicrobium thiodismutans sp. nov., a sulfur-disproportionating bacterium isolated from a hot spring, and emended description of the genus Caldimicrobium.</title>
        <authorList>
            <person name="Kojima H."/>
            <person name="Umezawa K."/>
            <person name="Fukui M."/>
        </authorList>
    </citation>
    <scope>NUCLEOTIDE SEQUENCE [LARGE SCALE GENOMIC DNA]</scope>
    <source>
        <strain evidence="11 12">TF1</strain>
    </source>
</reference>
<dbReference type="Pfam" id="PF00625">
    <property type="entry name" value="Guanylate_kin"/>
    <property type="match status" value="1"/>
</dbReference>
<dbReference type="RefSeq" id="WP_068512422.1">
    <property type="nucleotide sequence ID" value="NZ_AP014945.1"/>
</dbReference>
<dbReference type="InterPro" id="IPR017665">
    <property type="entry name" value="Guanylate_kinase"/>
</dbReference>
<dbReference type="PROSITE" id="PS00856">
    <property type="entry name" value="GUANYLATE_KINASE_1"/>
    <property type="match status" value="1"/>
</dbReference>
<dbReference type="STRING" id="1653476.THC_0338"/>
<dbReference type="InterPro" id="IPR020590">
    <property type="entry name" value="Guanylate_kinase_CS"/>
</dbReference>
<dbReference type="HAMAP" id="MF_00328">
    <property type="entry name" value="Guanylate_kinase"/>
    <property type="match status" value="1"/>
</dbReference>
<sequence length="193" mass="22182">MENLILIVSGPSGAGKSTLLKELPEEEFYFSISHTTRVPRPGEVDGRDYYFISRETFLEMLKRGDFLEWIEVHSNLYGTAKTEIDKAFSQGKHLVFDVEVIGAGNLKKYFGPLVVSIFIAPPNLKILEDRLRKRGAETEEKLQERLKRSSFELSLAPFFDYIVVNDDLAEAKKRFLSIIRAELCRPYRVKPSF</sequence>
<dbReference type="GO" id="GO:0004385">
    <property type="term" value="F:GMP kinase activity"/>
    <property type="evidence" value="ECO:0007669"/>
    <property type="project" value="UniProtKB-UniRule"/>
</dbReference>
<evidence type="ECO:0000313" key="11">
    <source>
        <dbReference type="EMBL" id="BAU22736.1"/>
    </source>
</evidence>
<dbReference type="InterPro" id="IPR027417">
    <property type="entry name" value="P-loop_NTPase"/>
</dbReference>
<organism evidence="11 12">
    <name type="scientific">Caldimicrobium thiodismutans</name>
    <dbReference type="NCBI Taxonomy" id="1653476"/>
    <lineage>
        <taxon>Bacteria</taxon>
        <taxon>Pseudomonadati</taxon>
        <taxon>Thermodesulfobacteriota</taxon>
        <taxon>Thermodesulfobacteria</taxon>
        <taxon>Thermodesulfobacteriales</taxon>
        <taxon>Thermodesulfobacteriaceae</taxon>
        <taxon>Caldimicrobium</taxon>
    </lineage>
</organism>
<dbReference type="PROSITE" id="PS50052">
    <property type="entry name" value="GUANYLATE_KINASE_2"/>
    <property type="match status" value="1"/>
</dbReference>
<keyword evidence="7 9" id="KW-0067">ATP-binding</keyword>
<evidence type="ECO:0000256" key="7">
    <source>
        <dbReference type="ARBA" id="ARBA00022840"/>
    </source>
</evidence>
<dbReference type="SUPFAM" id="SSF52540">
    <property type="entry name" value="P-loop containing nucleoside triphosphate hydrolases"/>
    <property type="match status" value="1"/>
</dbReference>
<keyword evidence="4 9" id="KW-0808">Transferase</keyword>
<dbReference type="EMBL" id="AP014945">
    <property type="protein sequence ID" value="BAU22736.1"/>
    <property type="molecule type" value="Genomic_DNA"/>
</dbReference>
<dbReference type="PANTHER" id="PTHR23117:SF13">
    <property type="entry name" value="GUANYLATE KINASE"/>
    <property type="match status" value="1"/>
</dbReference>
<evidence type="ECO:0000256" key="2">
    <source>
        <dbReference type="ARBA" id="ARBA00012961"/>
    </source>
</evidence>
<name>A0A0U5B3X5_9BACT</name>
<evidence type="ECO:0000259" key="10">
    <source>
        <dbReference type="PROSITE" id="PS50052"/>
    </source>
</evidence>
<dbReference type="OrthoDB" id="9808150at2"/>
<evidence type="ECO:0000256" key="8">
    <source>
        <dbReference type="ARBA" id="ARBA00030128"/>
    </source>
</evidence>
<accession>A0A0U5B3X5</accession>
<comment type="subcellular location">
    <subcellularLocation>
        <location evidence="9">Cytoplasm</location>
    </subcellularLocation>
</comment>
<dbReference type="AlphaFoldDB" id="A0A0U5B3X5"/>
<evidence type="ECO:0000256" key="1">
    <source>
        <dbReference type="ARBA" id="ARBA00005790"/>
    </source>
</evidence>
<dbReference type="Gene3D" id="3.40.50.300">
    <property type="entry name" value="P-loop containing nucleotide triphosphate hydrolases"/>
    <property type="match status" value="1"/>
</dbReference>
<comment type="function">
    <text evidence="9">Essential for recycling GMP and indirectly, cGMP.</text>
</comment>
<dbReference type="GO" id="GO:0005829">
    <property type="term" value="C:cytosol"/>
    <property type="evidence" value="ECO:0007669"/>
    <property type="project" value="TreeGrafter"/>
</dbReference>
<feature type="binding site" evidence="9">
    <location>
        <begin position="10"/>
        <end position="17"/>
    </location>
    <ligand>
        <name>ATP</name>
        <dbReference type="ChEBI" id="CHEBI:30616"/>
    </ligand>
</feature>
<keyword evidence="5 9" id="KW-0547">Nucleotide-binding</keyword>
<dbReference type="Proteomes" id="UP000068196">
    <property type="component" value="Chromosome"/>
</dbReference>
<dbReference type="NCBIfam" id="TIGR03263">
    <property type="entry name" value="guanyl_kin"/>
    <property type="match status" value="1"/>
</dbReference>
<dbReference type="InterPro" id="IPR008144">
    <property type="entry name" value="Guanylate_kin-like_dom"/>
</dbReference>
<comment type="catalytic activity">
    <reaction evidence="9">
        <text>GMP + ATP = GDP + ADP</text>
        <dbReference type="Rhea" id="RHEA:20780"/>
        <dbReference type="ChEBI" id="CHEBI:30616"/>
        <dbReference type="ChEBI" id="CHEBI:58115"/>
        <dbReference type="ChEBI" id="CHEBI:58189"/>
        <dbReference type="ChEBI" id="CHEBI:456216"/>
        <dbReference type="EC" id="2.7.4.8"/>
    </reaction>
</comment>
<feature type="domain" description="Guanylate kinase-like" evidence="10">
    <location>
        <begin position="3"/>
        <end position="180"/>
    </location>
</feature>
<dbReference type="KEGG" id="cthi:THC_0338"/>
<evidence type="ECO:0000256" key="6">
    <source>
        <dbReference type="ARBA" id="ARBA00022777"/>
    </source>
</evidence>
<evidence type="ECO:0000256" key="4">
    <source>
        <dbReference type="ARBA" id="ARBA00022679"/>
    </source>
</evidence>
<dbReference type="PANTHER" id="PTHR23117">
    <property type="entry name" value="GUANYLATE KINASE-RELATED"/>
    <property type="match status" value="1"/>
</dbReference>
<evidence type="ECO:0000256" key="9">
    <source>
        <dbReference type="HAMAP-Rule" id="MF_00328"/>
    </source>
</evidence>
<dbReference type="EC" id="2.7.4.8" evidence="2 9"/>
<dbReference type="InterPro" id="IPR008145">
    <property type="entry name" value="GK/Ca_channel_bsu"/>
</dbReference>
<comment type="similarity">
    <text evidence="1 9">Belongs to the guanylate kinase family.</text>
</comment>
<proteinExistence type="inferred from homology"/>
<evidence type="ECO:0000256" key="5">
    <source>
        <dbReference type="ARBA" id="ARBA00022741"/>
    </source>
</evidence>
<keyword evidence="9" id="KW-0963">Cytoplasm</keyword>
<protein>
    <recommendedName>
        <fullName evidence="3 9">Guanylate kinase</fullName>
        <ecNumber evidence="2 9">2.7.4.8</ecNumber>
    </recommendedName>
    <alternativeName>
        <fullName evidence="8 9">GMP kinase</fullName>
    </alternativeName>
</protein>